<dbReference type="PANTHER" id="PTHR33164">
    <property type="entry name" value="TRANSCRIPTIONAL REGULATOR, MARR FAMILY"/>
    <property type="match status" value="1"/>
</dbReference>
<dbReference type="SUPFAM" id="SSF46785">
    <property type="entry name" value="Winged helix' DNA-binding domain"/>
    <property type="match status" value="1"/>
</dbReference>
<dbReference type="Pfam" id="PF01047">
    <property type="entry name" value="MarR"/>
    <property type="match status" value="1"/>
</dbReference>
<dbReference type="PRINTS" id="PR00598">
    <property type="entry name" value="HTHMARR"/>
</dbReference>
<dbReference type="PANTHER" id="PTHR33164:SF43">
    <property type="entry name" value="HTH-TYPE TRANSCRIPTIONAL REPRESSOR YETL"/>
    <property type="match status" value="1"/>
</dbReference>
<organism evidence="2 3">
    <name type="scientific">Candidatus Staskawiczbacteria bacterium RIFCSPHIGHO2_01_FULL_41_41</name>
    <dbReference type="NCBI Taxonomy" id="1802203"/>
    <lineage>
        <taxon>Bacteria</taxon>
        <taxon>Candidatus Staskawicziibacteriota</taxon>
    </lineage>
</organism>
<dbReference type="GO" id="GO:0006950">
    <property type="term" value="P:response to stress"/>
    <property type="evidence" value="ECO:0007669"/>
    <property type="project" value="TreeGrafter"/>
</dbReference>
<comment type="caution">
    <text evidence="2">The sequence shown here is derived from an EMBL/GenBank/DDBJ whole genome shotgun (WGS) entry which is preliminary data.</text>
</comment>
<dbReference type="InterPro" id="IPR000835">
    <property type="entry name" value="HTH_MarR-typ"/>
</dbReference>
<accession>A0A1G2HUK3</accession>
<protein>
    <recommendedName>
        <fullName evidence="1">HTH marR-type domain-containing protein</fullName>
    </recommendedName>
</protein>
<dbReference type="GO" id="GO:0003700">
    <property type="term" value="F:DNA-binding transcription factor activity"/>
    <property type="evidence" value="ECO:0007669"/>
    <property type="project" value="InterPro"/>
</dbReference>
<dbReference type="AlphaFoldDB" id="A0A1G2HUK3"/>
<dbReference type="Proteomes" id="UP000178774">
    <property type="component" value="Unassembled WGS sequence"/>
</dbReference>
<dbReference type="EMBL" id="MHOP01000010">
    <property type="protein sequence ID" value="OGZ66079.1"/>
    <property type="molecule type" value="Genomic_DNA"/>
</dbReference>
<dbReference type="InterPro" id="IPR039422">
    <property type="entry name" value="MarR/SlyA-like"/>
</dbReference>
<reference evidence="2 3" key="1">
    <citation type="journal article" date="2016" name="Nat. Commun.">
        <title>Thousands of microbial genomes shed light on interconnected biogeochemical processes in an aquifer system.</title>
        <authorList>
            <person name="Anantharaman K."/>
            <person name="Brown C.T."/>
            <person name="Hug L.A."/>
            <person name="Sharon I."/>
            <person name="Castelle C.J."/>
            <person name="Probst A.J."/>
            <person name="Thomas B.C."/>
            <person name="Singh A."/>
            <person name="Wilkins M.J."/>
            <person name="Karaoz U."/>
            <person name="Brodie E.L."/>
            <person name="Williams K.H."/>
            <person name="Hubbard S.S."/>
            <person name="Banfield J.F."/>
        </authorList>
    </citation>
    <scope>NUCLEOTIDE SEQUENCE [LARGE SCALE GENOMIC DNA]</scope>
</reference>
<dbReference type="PROSITE" id="PS50995">
    <property type="entry name" value="HTH_MARR_2"/>
    <property type="match status" value="1"/>
</dbReference>
<dbReference type="SMART" id="SM00347">
    <property type="entry name" value="HTH_MARR"/>
    <property type="match status" value="1"/>
</dbReference>
<dbReference type="InterPro" id="IPR036390">
    <property type="entry name" value="WH_DNA-bd_sf"/>
</dbReference>
<dbReference type="InterPro" id="IPR036388">
    <property type="entry name" value="WH-like_DNA-bd_sf"/>
</dbReference>
<feature type="domain" description="HTH marR-type" evidence="1">
    <location>
        <begin position="9"/>
        <end position="132"/>
    </location>
</feature>
<name>A0A1G2HUK3_9BACT</name>
<evidence type="ECO:0000259" key="1">
    <source>
        <dbReference type="PROSITE" id="PS50995"/>
    </source>
</evidence>
<sequence>MYDDVTFRVAPITKGVFMATATHDWIETTDVLKLLNLVSDIRKILRRFRLKLLEYHALLILRKSPNTTPGEIGKQVPLLPAAVTRALNCLERAKLITRNFGQEDRRTVVVSLTKEGASLLQQIDRLVLHLGE</sequence>
<dbReference type="Gene3D" id="1.10.10.10">
    <property type="entry name" value="Winged helix-like DNA-binding domain superfamily/Winged helix DNA-binding domain"/>
    <property type="match status" value="1"/>
</dbReference>
<proteinExistence type="predicted"/>
<gene>
    <name evidence="2" type="ORF">A2822_04855</name>
</gene>
<evidence type="ECO:0000313" key="2">
    <source>
        <dbReference type="EMBL" id="OGZ66079.1"/>
    </source>
</evidence>
<evidence type="ECO:0000313" key="3">
    <source>
        <dbReference type="Proteomes" id="UP000178774"/>
    </source>
</evidence>